<dbReference type="Pfam" id="PF01368">
    <property type="entry name" value="DHH"/>
    <property type="match status" value="1"/>
</dbReference>
<dbReference type="OrthoDB" id="5490569at2"/>
<dbReference type="KEGG" id="dol:Dole_0370"/>
<keyword evidence="3" id="KW-1185">Reference proteome</keyword>
<evidence type="ECO:0000313" key="2">
    <source>
        <dbReference type="EMBL" id="ABW66180.1"/>
    </source>
</evidence>
<dbReference type="RefSeq" id="WP_012173799.1">
    <property type="nucleotide sequence ID" value="NC_009943.1"/>
</dbReference>
<dbReference type="InterPro" id="IPR038763">
    <property type="entry name" value="DHH_sf"/>
</dbReference>
<protein>
    <submittedName>
        <fullName evidence="2">Phosphoesterase RecJ domain protein</fullName>
    </submittedName>
</protein>
<dbReference type="SUPFAM" id="SSF64182">
    <property type="entry name" value="DHH phosphoesterases"/>
    <property type="match status" value="1"/>
</dbReference>
<dbReference type="HOGENOM" id="CLU_046377_0_0_7"/>
<gene>
    <name evidence="2" type="ordered locus">Dole_0370</name>
</gene>
<evidence type="ECO:0000313" key="3">
    <source>
        <dbReference type="Proteomes" id="UP000008561"/>
    </source>
</evidence>
<dbReference type="eggNOG" id="COG0618">
    <property type="taxonomic scope" value="Bacteria"/>
</dbReference>
<sequence length="324" mass="36608">MSVSNTERVRLFYSRFSGTDHVLVVINADPDAIGSAMAVKRLLWKKAASVTLSNINVIDRPDNLAMVRLLGVKLVHIDTIDVSRYTRVVMVDSQPDHNERLAGITADVIIDHHPVAVKSTASYADIRPDYGATSTMLIEYLKAARIKPSRKLATGLYLGIKTDTSNFERHATPEDVRAFQYIFRYVNVHLARRIEQAEIKPEFLAYFSKALNRKVMRRKKAFIHLGRVVNPDVCVLVADFFMRVSSVQWSIVSGVYDDRLIVILRNDGIRRDAGQAAKKAFEQMGSAGGHRSMARAEIPIGAVYKEVKKKEEKEIARWVIRKLK</sequence>
<dbReference type="InterPro" id="IPR001667">
    <property type="entry name" value="DDH_dom"/>
</dbReference>
<dbReference type="PANTHER" id="PTHR47618:SF1">
    <property type="entry name" value="BIFUNCTIONAL OLIGORIBONUCLEASE AND PAP PHOSPHATASE NRNA"/>
    <property type="match status" value="1"/>
</dbReference>
<dbReference type="STRING" id="96561.Dole_0370"/>
<name>A8ZT16_DESOH</name>
<accession>A8ZT16</accession>
<dbReference type="AlphaFoldDB" id="A8ZT16"/>
<dbReference type="InterPro" id="IPR051319">
    <property type="entry name" value="Oligoribo/pAp-PDE_c-di-AMP_PDE"/>
</dbReference>
<dbReference type="PANTHER" id="PTHR47618">
    <property type="entry name" value="BIFUNCTIONAL OLIGORIBONUCLEASE AND PAP PHOSPHATASE NRNA"/>
    <property type="match status" value="1"/>
</dbReference>
<dbReference type="Proteomes" id="UP000008561">
    <property type="component" value="Chromosome"/>
</dbReference>
<feature type="domain" description="DDH" evidence="1">
    <location>
        <begin position="22"/>
        <end position="160"/>
    </location>
</feature>
<proteinExistence type="predicted"/>
<reference evidence="2 3" key="1">
    <citation type="submission" date="2007-10" db="EMBL/GenBank/DDBJ databases">
        <title>Complete sequence of Desulfococcus oleovorans Hxd3.</title>
        <authorList>
            <consortium name="US DOE Joint Genome Institute"/>
            <person name="Copeland A."/>
            <person name="Lucas S."/>
            <person name="Lapidus A."/>
            <person name="Barry K."/>
            <person name="Glavina del Rio T."/>
            <person name="Dalin E."/>
            <person name="Tice H."/>
            <person name="Pitluck S."/>
            <person name="Kiss H."/>
            <person name="Brettin T."/>
            <person name="Bruce D."/>
            <person name="Detter J.C."/>
            <person name="Han C."/>
            <person name="Schmutz J."/>
            <person name="Larimer F."/>
            <person name="Land M."/>
            <person name="Hauser L."/>
            <person name="Kyrpides N."/>
            <person name="Kim E."/>
            <person name="Wawrik B."/>
            <person name="Richardson P."/>
        </authorList>
    </citation>
    <scope>NUCLEOTIDE SEQUENCE [LARGE SCALE GENOMIC DNA]</scope>
    <source>
        <strain evidence="3">DSM 6200 / JCM 39069 / Hxd3</strain>
    </source>
</reference>
<dbReference type="EMBL" id="CP000859">
    <property type="protein sequence ID" value="ABW66180.1"/>
    <property type="molecule type" value="Genomic_DNA"/>
</dbReference>
<dbReference type="Gene3D" id="3.90.1640.10">
    <property type="entry name" value="inorganic pyrophosphatase (n-terminal core)"/>
    <property type="match status" value="1"/>
</dbReference>
<evidence type="ECO:0000259" key="1">
    <source>
        <dbReference type="Pfam" id="PF01368"/>
    </source>
</evidence>
<organism evidence="2 3">
    <name type="scientific">Desulfosudis oleivorans (strain DSM 6200 / JCM 39069 / Hxd3)</name>
    <name type="common">Desulfococcus oleovorans</name>
    <dbReference type="NCBI Taxonomy" id="96561"/>
    <lineage>
        <taxon>Bacteria</taxon>
        <taxon>Pseudomonadati</taxon>
        <taxon>Thermodesulfobacteriota</taxon>
        <taxon>Desulfobacteria</taxon>
        <taxon>Desulfobacterales</taxon>
        <taxon>Desulfosudaceae</taxon>
        <taxon>Desulfosudis</taxon>
    </lineage>
</organism>